<comment type="caution">
    <text evidence="2">The sequence shown here is derived from an EMBL/GenBank/DDBJ whole genome shotgun (WGS) entry which is preliminary data.</text>
</comment>
<keyword evidence="1" id="KW-1133">Transmembrane helix</keyword>
<reference evidence="3" key="1">
    <citation type="journal article" date="2015" name="PLoS Genet.">
        <title>Genome Sequence and Transcriptome Analyses of Chrysochromulina tobin: Metabolic Tools for Enhanced Algal Fitness in the Prominent Order Prymnesiales (Haptophyceae).</title>
        <authorList>
            <person name="Hovde B.T."/>
            <person name="Deodato C.R."/>
            <person name="Hunsperger H.M."/>
            <person name="Ryken S.A."/>
            <person name="Yost W."/>
            <person name="Jha R.K."/>
            <person name="Patterson J."/>
            <person name="Monnat R.J. Jr."/>
            <person name="Barlow S.B."/>
            <person name="Starkenburg S.R."/>
            <person name="Cattolico R.A."/>
        </authorList>
    </citation>
    <scope>NUCLEOTIDE SEQUENCE</scope>
    <source>
        <strain evidence="3">CCMP291</strain>
    </source>
</reference>
<name>A0A0M0K1B0_9EUKA</name>
<dbReference type="AlphaFoldDB" id="A0A0M0K1B0"/>
<evidence type="ECO:0000313" key="3">
    <source>
        <dbReference type="Proteomes" id="UP000037460"/>
    </source>
</evidence>
<gene>
    <name evidence="2" type="ORF">Ctob_014759</name>
</gene>
<keyword evidence="1" id="KW-0812">Transmembrane</keyword>
<dbReference type="OrthoDB" id="445308at2759"/>
<protein>
    <recommendedName>
        <fullName evidence="4">Ubiquitin-like domain-containing protein</fullName>
    </recommendedName>
</protein>
<evidence type="ECO:0008006" key="4">
    <source>
        <dbReference type="Google" id="ProtNLM"/>
    </source>
</evidence>
<organism evidence="2 3">
    <name type="scientific">Chrysochromulina tobinii</name>
    <dbReference type="NCBI Taxonomy" id="1460289"/>
    <lineage>
        <taxon>Eukaryota</taxon>
        <taxon>Haptista</taxon>
        <taxon>Haptophyta</taxon>
        <taxon>Prymnesiophyceae</taxon>
        <taxon>Prymnesiales</taxon>
        <taxon>Chrysochromulinaceae</taxon>
        <taxon>Chrysochromulina</taxon>
    </lineage>
</organism>
<proteinExistence type="predicted"/>
<keyword evidence="3" id="KW-1185">Reference proteome</keyword>
<evidence type="ECO:0000313" key="2">
    <source>
        <dbReference type="EMBL" id="KOO32666.1"/>
    </source>
</evidence>
<evidence type="ECO:0000256" key="1">
    <source>
        <dbReference type="SAM" id="Phobius"/>
    </source>
</evidence>
<feature type="transmembrane region" description="Helical" evidence="1">
    <location>
        <begin position="262"/>
        <end position="281"/>
    </location>
</feature>
<keyword evidence="1" id="KW-0472">Membrane</keyword>
<feature type="transmembrane region" description="Helical" evidence="1">
    <location>
        <begin position="229"/>
        <end position="250"/>
    </location>
</feature>
<dbReference type="EMBL" id="JWZX01001708">
    <property type="protein sequence ID" value="KOO32666.1"/>
    <property type="molecule type" value="Genomic_DNA"/>
</dbReference>
<accession>A0A0M0K1B0</accession>
<dbReference type="Proteomes" id="UP000037460">
    <property type="component" value="Unassembled WGS sequence"/>
</dbReference>
<sequence>MVLPPEKAVPDSVTVPGQLVTQPELIGKRVRVIGLEAKPEYNGKLGTVTVWDETRQRAGVLLDSSSRLALKPANLEPLDSASSAPAARIAAILAQPVERGEPSAIDDPPPLLIIVESLNPARGHAIEIGASETIGALKARYAQVFWSARYAQVLWGRAEAAGPAERLAPNMSEREEYELLVRLVHDGAELPDDARLKECGLATGSRVIAMDLRQRKGVAAQIGRQMGRWWPLLLAILLLLLLVGEASGAVTGAAHPVCNRPLIIFVLLAAPLLVPYGLILSGRFQLETGYRVLWFVHHPPLMTSDDL</sequence>